<organism evidence="8 9">
    <name type="scientific">Granulicella sibirica</name>
    <dbReference type="NCBI Taxonomy" id="2479048"/>
    <lineage>
        <taxon>Bacteria</taxon>
        <taxon>Pseudomonadati</taxon>
        <taxon>Acidobacteriota</taxon>
        <taxon>Terriglobia</taxon>
        <taxon>Terriglobales</taxon>
        <taxon>Acidobacteriaceae</taxon>
        <taxon>Granulicella</taxon>
    </lineage>
</organism>
<feature type="transmembrane region" description="Helical" evidence="7">
    <location>
        <begin position="13"/>
        <end position="41"/>
    </location>
</feature>
<keyword evidence="4 7" id="KW-0812">Transmembrane</keyword>
<evidence type="ECO:0000256" key="5">
    <source>
        <dbReference type="ARBA" id="ARBA00022989"/>
    </source>
</evidence>
<dbReference type="PANTHER" id="PTHR30106">
    <property type="entry name" value="INNER MEMBRANE PROTEIN YEIH-RELATED"/>
    <property type="match status" value="1"/>
</dbReference>
<comment type="subcellular location">
    <subcellularLocation>
        <location evidence="1">Cell membrane</location>
        <topology evidence="1">Multi-pass membrane protein</topology>
    </subcellularLocation>
</comment>
<evidence type="ECO:0000256" key="4">
    <source>
        <dbReference type="ARBA" id="ARBA00022692"/>
    </source>
</evidence>
<proteinExistence type="inferred from homology"/>
<name>A0A4Q0T555_9BACT</name>
<evidence type="ECO:0000313" key="8">
    <source>
        <dbReference type="EMBL" id="RXH57740.1"/>
    </source>
</evidence>
<reference evidence="9" key="2">
    <citation type="submission" date="2019-02" db="EMBL/GenBank/DDBJ databases">
        <title>Granulicella sibirica sp. nov., a psychrotolerant acidobacterium isolated from an organic soil layer in forested tundra, West Siberia.</title>
        <authorList>
            <person name="Oshkin I.Y."/>
            <person name="Kulichevskaya I.S."/>
            <person name="Rijpstra W.I.C."/>
            <person name="Sinninghe Damste J.S."/>
            <person name="Rakitin A.L."/>
            <person name="Ravin N.V."/>
            <person name="Dedysh S.N."/>
        </authorList>
    </citation>
    <scope>NUCLEOTIDE SEQUENCE [LARGE SCALE GENOMIC DNA]</scope>
    <source>
        <strain evidence="9">AF10</strain>
    </source>
</reference>
<evidence type="ECO:0000256" key="1">
    <source>
        <dbReference type="ARBA" id="ARBA00004651"/>
    </source>
</evidence>
<dbReference type="InterPro" id="IPR018383">
    <property type="entry name" value="UPF0324_pro"/>
</dbReference>
<feature type="transmembrane region" description="Helical" evidence="7">
    <location>
        <begin position="253"/>
        <end position="272"/>
    </location>
</feature>
<dbReference type="Pfam" id="PF03601">
    <property type="entry name" value="Cons_hypoth698"/>
    <property type="match status" value="1"/>
</dbReference>
<evidence type="ECO:0000256" key="3">
    <source>
        <dbReference type="ARBA" id="ARBA00022475"/>
    </source>
</evidence>
<evidence type="ECO:0000313" key="9">
    <source>
        <dbReference type="Proteomes" id="UP000289437"/>
    </source>
</evidence>
<dbReference type="EMBL" id="RDSM01000001">
    <property type="protein sequence ID" value="RXH57740.1"/>
    <property type="molecule type" value="Genomic_DNA"/>
</dbReference>
<reference evidence="8 9" key="1">
    <citation type="submission" date="2018-11" db="EMBL/GenBank/DDBJ databases">
        <authorList>
            <person name="Mardanov A.V."/>
            <person name="Ravin N.V."/>
            <person name="Dedysh S.N."/>
        </authorList>
    </citation>
    <scope>NUCLEOTIDE SEQUENCE [LARGE SCALE GENOMIC DNA]</scope>
    <source>
        <strain evidence="8 9">AF10</strain>
    </source>
</reference>
<comment type="caution">
    <text evidence="8">The sequence shown here is derived from an EMBL/GenBank/DDBJ whole genome shotgun (WGS) entry which is preliminary data.</text>
</comment>
<feature type="transmembrane region" description="Helical" evidence="7">
    <location>
        <begin position="230"/>
        <end position="247"/>
    </location>
</feature>
<comment type="similarity">
    <text evidence="2">Belongs to the UPF0324 family.</text>
</comment>
<dbReference type="PANTHER" id="PTHR30106:SF1">
    <property type="entry name" value="UPF0324 MEMBRANE PROTEIN FN0533"/>
    <property type="match status" value="1"/>
</dbReference>
<dbReference type="GO" id="GO:0005886">
    <property type="term" value="C:plasma membrane"/>
    <property type="evidence" value="ECO:0007669"/>
    <property type="project" value="UniProtKB-SubCell"/>
</dbReference>
<feature type="transmembrane region" description="Helical" evidence="7">
    <location>
        <begin position="293"/>
        <end position="313"/>
    </location>
</feature>
<feature type="transmembrane region" description="Helical" evidence="7">
    <location>
        <begin position="81"/>
        <end position="99"/>
    </location>
</feature>
<keyword evidence="9" id="KW-1185">Reference proteome</keyword>
<sequence length="314" mass="32850">MVSEANAMSTKNIFFLGLILAAAGVLSPPLALLAGLVFALTVEHPFAMESHDLSKFLLQASVVALGFGMDLHEVIHAGRSGFVYTAVSISVAMLLGLLLGRVMRVPGKASFLITCGTAICGGSAIAAIGPITDANEEEMGISLGTVFTLNSVALVLFPFVGTRLHMTQSQFGLWAALAIHDTSSVVGAAAKYGAVALTIGTTVKLARALWIVPLSFATAYAMKSKAKVKIPWFILLFCVAAVVRTYLPTLHGIYTALSGLGRSGMAVTLFLIGTGLSREMFRKVGVRPMVQGVALWIVVAVASLMAIRAGLIAI</sequence>
<protein>
    <submittedName>
        <fullName evidence="8">Putative membrane protein YeiH</fullName>
    </submittedName>
</protein>
<evidence type="ECO:0000256" key="7">
    <source>
        <dbReference type="SAM" id="Phobius"/>
    </source>
</evidence>
<feature type="transmembrane region" description="Helical" evidence="7">
    <location>
        <begin position="141"/>
        <end position="160"/>
    </location>
</feature>
<gene>
    <name evidence="8" type="ORF">GRAN_1050</name>
</gene>
<evidence type="ECO:0000256" key="2">
    <source>
        <dbReference type="ARBA" id="ARBA00007977"/>
    </source>
</evidence>
<dbReference type="AlphaFoldDB" id="A0A4Q0T555"/>
<dbReference type="Proteomes" id="UP000289437">
    <property type="component" value="Unassembled WGS sequence"/>
</dbReference>
<keyword evidence="5 7" id="KW-1133">Transmembrane helix</keyword>
<keyword evidence="6 7" id="KW-0472">Membrane</keyword>
<evidence type="ECO:0000256" key="6">
    <source>
        <dbReference type="ARBA" id="ARBA00023136"/>
    </source>
</evidence>
<keyword evidence="3" id="KW-1003">Cell membrane</keyword>
<feature type="transmembrane region" description="Helical" evidence="7">
    <location>
        <begin position="111"/>
        <end position="129"/>
    </location>
</feature>
<accession>A0A4Q0T555</accession>